<keyword evidence="3" id="KW-1185">Reference proteome</keyword>
<feature type="signal peptide" evidence="1">
    <location>
        <begin position="1"/>
        <end position="26"/>
    </location>
</feature>
<name>A0A1U7CLI9_9BACT</name>
<reference evidence="3" key="1">
    <citation type="submission" date="2016-12" db="EMBL/GenBank/DDBJ databases">
        <title>Comparative genomics of four Isosphaeraceae planctomycetes: a common pool of plasmids and glycoside hydrolase genes.</title>
        <authorList>
            <person name="Ivanova A."/>
        </authorList>
    </citation>
    <scope>NUCLEOTIDE SEQUENCE [LARGE SCALE GENOMIC DNA]</scope>
    <source>
        <strain evidence="3">PX4</strain>
    </source>
</reference>
<evidence type="ECO:0000313" key="3">
    <source>
        <dbReference type="Proteomes" id="UP000186309"/>
    </source>
</evidence>
<evidence type="ECO:0000313" key="2">
    <source>
        <dbReference type="EMBL" id="APW59777.1"/>
    </source>
</evidence>
<dbReference type="Proteomes" id="UP000186309">
    <property type="component" value="Chromosome"/>
</dbReference>
<dbReference type="KEGG" id="pbor:BSF38_01231"/>
<proteinExistence type="predicted"/>
<sequence length="66" mass="6820">MLVRIVRILVLSVAASIVLVPTPGCGSGGAAAPGTVIKDPPPLPLEETTEALLKQKVKAKPRASRH</sequence>
<protein>
    <submittedName>
        <fullName evidence="2">Uncharacterized protein</fullName>
    </submittedName>
</protein>
<dbReference type="RefSeq" id="WP_076343962.1">
    <property type="nucleotide sequence ID" value="NZ_CP019082.1"/>
</dbReference>
<gene>
    <name evidence="2" type="ORF">BSF38_01231</name>
</gene>
<accession>A0A1U7CLI9</accession>
<evidence type="ECO:0000256" key="1">
    <source>
        <dbReference type="SAM" id="SignalP"/>
    </source>
</evidence>
<keyword evidence="1" id="KW-0732">Signal</keyword>
<feature type="chain" id="PRO_5012752872" evidence="1">
    <location>
        <begin position="27"/>
        <end position="66"/>
    </location>
</feature>
<dbReference type="EMBL" id="CP019082">
    <property type="protein sequence ID" value="APW59777.1"/>
    <property type="molecule type" value="Genomic_DNA"/>
</dbReference>
<dbReference type="AlphaFoldDB" id="A0A1U7CLI9"/>
<organism evidence="2 3">
    <name type="scientific">Paludisphaera borealis</name>
    <dbReference type="NCBI Taxonomy" id="1387353"/>
    <lineage>
        <taxon>Bacteria</taxon>
        <taxon>Pseudomonadati</taxon>
        <taxon>Planctomycetota</taxon>
        <taxon>Planctomycetia</taxon>
        <taxon>Isosphaerales</taxon>
        <taxon>Isosphaeraceae</taxon>
        <taxon>Paludisphaera</taxon>
    </lineage>
</organism>